<sequence length="109" mass="12591">MVVKKYLDGSKLEHKDFNINNNERVESTVIITRVFDGKTKTIEHDMSCFLNDGGVSTYQWSDGNYACDCNRSIFFGEDVPEDIMEIECTDGKYKVELINPNNNKSFYKE</sequence>
<evidence type="ECO:0000313" key="1">
    <source>
        <dbReference type="EMBL" id="BAV39188.1"/>
    </source>
</evidence>
<proteinExistence type="predicted"/>
<dbReference type="EMBL" id="LC168164">
    <property type="protein sequence ID" value="BAV39188.1"/>
    <property type="molecule type" value="Genomic_DNA"/>
</dbReference>
<dbReference type="Proteomes" id="UP000224877">
    <property type="component" value="Segment"/>
</dbReference>
<organism evidence="1 2">
    <name type="scientific">Tenacibaculum phage pT24</name>
    <dbReference type="NCBI Taxonomy" id="1880590"/>
    <lineage>
        <taxon>Viruses</taxon>
        <taxon>Duplodnaviria</taxon>
        <taxon>Heunggongvirae</taxon>
        <taxon>Uroviricota</taxon>
        <taxon>Caudoviricetes</taxon>
        <taxon>Kungbxnavirus</taxon>
        <taxon>Kungbxnavirus pT24</taxon>
    </lineage>
</organism>
<name>A0A1B4XWJ4_9CAUD</name>
<reference evidence="1 2" key="1">
    <citation type="submission" date="2016-07" db="EMBL/GenBank/DDBJ databases">
        <title>Characterization of three bacteriophages infecting bacteria isolated from shrimp culture pond water.</title>
        <authorList>
            <person name="Khoa H.V."/>
        </authorList>
    </citation>
    <scope>NUCLEOTIDE SEQUENCE [LARGE SCALE GENOMIC DNA]</scope>
</reference>
<gene>
    <name evidence="1" type="ORF">BPT24_065</name>
</gene>
<accession>A0A1B4XWJ4</accession>
<evidence type="ECO:0000313" key="2">
    <source>
        <dbReference type="Proteomes" id="UP000224877"/>
    </source>
</evidence>
<keyword evidence="2" id="KW-1185">Reference proteome</keyword>
<protein>
    <submittedName>
        <fullName evidence="1">Uncharacterized protein</fullName>
    </submittedName>
</protein>